<evidence type="ECO:0000313" key="2">
    <source>
        <dbReference type="Proteomes" id="UP000015527"/>
    </source>
</evidence>
<sequence length="248" mass="26809">MGLFQTFDSEGMLQLDCDLFTHFFVYKGTGTLGPRRYGNTNPSSCTVDIGPSLQVPLIGIQCSARVGLLGTYRNPNTGVTTWQYVSDGVEGTPFTYFVWDTTKNQPVNRGLFELYDEFGYLTFSDALRPLVCPSVVTTGSYVSLPGRSLAFIQGAYGGHRIAGEPRGSRTGNIPVNPDDPDAVMRWEYTNDGKVYGASAGNGYVSAGSISHDDVTAVLGVGTADWAYSQIPPGWLNNLFGFVADVTHL</sequence>
<reference evidence="1 2" key="1">
    <citation type="journal article" date="2013" name="Genome Announc.">
        <title>Genome Sequence of Novosphingobium lindaniclasticum LE124T, Isolated from a Hexachlorocyclohexane Dumpsite.</title>
        <authorList>
            <person name="Saxena A."/>
            <person name="Nayyar N."/>
            <person name="Sangwan N."/>
            <person name="Kumari R."/>
            <person name="Khurana J.P."/>
            <person name="Lal R."/>
        </authorList>
    </citation>
    <scope>NUCLEOTIDE SEQUENCE [LARGE SCALE GENOMIC DNA]</scope>
    <source>
        <strain evidence="1 2">LE124</strain>
    </source>
</reference>
<organism evidence="1 2">
    <name type="scientific">Novosphingobium lindaniclasticum LE124</name>
    <dbReference type="NCBI Taxonomy" id="1096930"/>
    <lineage>
        <taxon>Bacteria</taxon>
        <taxon>Pseudomonadati</taxon>
        <taxon>Pseudomonadota</taxon>
        <taxon>Alphaproteobacteria</taxon>
        <taxon>Sphingomonadales</taxon>
        <taxon>Sphingomonadaceae</taxon>
        <taxon>Novosphingobium</taxon>
    </lineage>
</organism>
<dbReference type="RefSeq" id="WP_021234830.1">
    <property type="nucleotide sequence ID" value="NZ_ATHL01000094.1"/>
</dbReference>
<accession>T0HKH8</accession>
<keyword evidence="2" id="KW-1185">Reference proteome</keyword>
<dbReference type="eggNOG" id="ENOG5031VCD">
    <property type="taxonomic scope" value="Bacteria"/>
</dbReference>
<dbReference type="Proteomes" id="UP000015527">
    <property type="component" value="Unassembled WGS sequence"/>
</dbReference>
<dbReference type="AlphaFoldDB" id="T0HKH8"/>
<dbReference type="OrthoDB" id="6416561at2"/>
<gene>
    <name evidence="1" type="ORF">L284_15045</name>
</gene>
<name>T0HKH8_9SPHN</name>
<comment type="caution">
    <text evidence="1">The sequence shown here is derived from an EMBL/GenBank/DDBJ whole genome shotgun (WGS) entry which is preliminary data.</text>
</comment>
<dbReference type="EMBL" id="ATHL01000094">
    <property type="protein sequence ID" value="EQB12688.1"/>
    <property type="molecule type" value="Genomic_DNA"/>
</dbReference>
<protein>
    <submittedName>
        <fullName evidence="1">Uncharacterized protein</fullName>
    </submittedName>
</protein>
<evidence type="ECO:0000313" key="1">
    <source>
        <dbReference type="EMBL" id="EQB12688.1"/>
    </source>
</evidence>
<dbReference type="PATRIC" id="fig|1096930.3.peg.2992"/>
<proteinExistence type="predicted"/>